<dbReference type="InterPro" id="IPR000843">
    <property type="entry name" value="HTH_LacI"/>
</dbReference>
<feature type="domain" description="HTH lacI-type" evidence="4">
    <location>
        <begin position="25"/>
        <end position="79"/>
    </location>
</feature>
<keyword evidence="1" id="KW-0805">Transcription regulation</keyword>
<evidence type="ECO:0000256" key="3">
    <source>
        <dbReference type="ARBA" id="ARBA00023163"/>
    </source>
</evidence>
<evidence type="ECO:0000256" key="1">
    <source>
        <dbReference type="ARBA" id="ARBA00023015"/>
    </source>
</evidence>
<evidence type="ECO:0000313" key="5">
    <source>
        <dbReference type="EMBL" id="SFS16629.1"/>
    </source>
</evidence>
<accession>A0A1I6MLU1</accession>
<dbReference type="PRINTS" id="PR00036">
    <property type="entry name" value="HTHLACI"/>
</dbReference>
<keyword evidence="6" id="KW-1185">Reference proteome</keyword>
<dbReference type="STRING" id="1123755.SAMN05444714_2020"/>
<dbReference type="PROSITE" id="PS00356">
    <property type="entry name" value="HTH_LACI_1"/>
    <property type="match status" value="1"/>
</dbReference>
<dbReference type="Pfam" id="PF13377">
    <property type="entry name" value="Peripla_BP_3"/>
    <property type="match status" value="1"/>
</dbReference>
<keyword evidence="3" id="KW-0804">Transcription</keyword>
<dbReference type="SUPFAM" id="SSF53822">
    <property type="entry name" value="Periplasmic binding protein-like I"/>
    <property type="match status" value="1"/>
</dbReference>
<dbReference type="InterPro" id="IPR028082">
    <property type="entry name" value="Peripla_BP_I"/>
</dbReference>
<dbReference type="CDD" id="cd06273">
    <property type="entry name" value="PBP1_LacI-like"/>
    <property type="match status" value="1"/>
</dbReference>
<proteinExistence type="predicted"/>
<sequence>MTEVAGRIEIYGQCEIVMANTTSLPTLQDVAAAAGVSTATVSRVINFPAQVAPATRAKVEATIAQLGYSPHFGARVMAARRTNTVGAIIPTMENAVFARGLQAFQDELSAHGYTMLVASTGYSAANEAEQVKALVARGADALLLIGHKRDQAIYDFLAAQGIPTIITWAFDPSSGRPSVGFDNAAAMRDMARQVIDMGHRQLALISAETASNDRAMERYLGIQAAMQDKGLPEENLLFIETSYGIEEGAIAFKQAMSASNPPSAVFCGNDVLAVGALRQARDSGIHVPDDVSIIGFDDIELAQVAYPPLTTVHVPHREMGRLAAAALIGWLKDGTPPNTVELLAYPVMRSTLAPKD</sequence>
<dbReference type="Gene3D" id="1.10.260.40">
    <property type="entry name" value="lambda repressor-like DNA-binding domains"/>
    <property type="match status" value="1"/>
</dbReference>
<dbReference type="PANTHER" id="PTHR30146">
    <property type="entry name" value="LACI-RELATED TRANSCRIPTIONAL REPRESSOR"/>
    <property type="match status" value="1"/>
</dbReference>
<dbReference type="Proteomes" id="UP000198926">
    <property type="component" value="Unassembled WGS sequence"/>
</dbReference>
<evidence type="ECO:0000256" key="2">
    <source>
        <dbReference type="ARBA" id="ARBA00023125"/>
    </source>
</evidence>
<evidence type="ECO:0000313" key="6">
    <source>
        <dbReference type="Proteomes" id="UP000198926"/>
    </source>
</evidence>
<dbReference type="PANTHER" id="PTHR30146:SF33">
    <property type="entry name" value="TRANSCRIPTIONAL REGULATOR"/>
    <property type="match status" value="1"/>
</dbReference>
<dbReference type="Pfam" id="PF00356">
    <property type="entry name" value="LacI"/>
    <property type="match status" value="1"/>
</dbReference>
<dbReference type="InterPro" id="IPR010982">
    <property type="entry name" value="Lambda_DNA-bd_dom_sf"/>
</dbReference>
<dbReference type="PROSITE" id="PS50932">
    <property type="entry name" value="HTH_LACI_2"/>
    <property type="match status" value="1"/>
</dbReference>
<organism evidence="5 6">
    <name type="scientific">Yoonia litorea</name>
    <dbReference type="NCBI Taxonomy" id="1123755"/>
    <lineage>
        <taxon>Bacteria</taxon>
        <taxon>Pseudomonadati</taxon>
        <taxon>Pseudomonadota</taxon>
        <taxon>Alphaproteobacteria</taxon>
        <taxon>Rhodobacterales</taxon>
        <taxon>Paracoccaceae</taxon>
        <taxon>Yoonia</taxon>
    </lineage>
</organism>
<dbReference type="EMBL" id="FOZM01000001">
    <property type="protein sequence ID" value="SFS16629.1"/>
    <property type="molecule type" value="Genomic_DNA"/>
</dbReference>
<evidence type="ECO:0000259" key="4">
    <source>
        <dbReference type="PROSITE" id="PS50932"/>
    </source>
</evidence>
<gene>
    <name evidence="5" type="ORF">SAMN05444714_2020</name>
</gene>
<dbReference type="SUPFAM" id="SSF47413">
    <property type="entry name" value="lambda repressor-like DNA-binding domains"/>
    <property type="match status" value="1"/>
</dbReference>
<dbReference type="InterPro" id="IPR046335">
    <property type="entry name" value="LacI/GalR-like_sensor"/>
</dbReference>
<name>A0A1I6MLU1_9RHOB</name>
<dbReference type="AlphaFoldDB" id="A0A1I6MLU1"/>
<dbReference type="GO" id="GO:0003700">
    <property type="term" value="F:DNA-binding transcription factor activity"/>
    <property type="evidence" value="ECO:0007669"/>
    <property type="project" value="TreeGrafter"/>
</dbReference>
<reference evidence="5 6" key="1">
    <citation type="submission" date="2016-10" db="EMBL/GenBank/DDBJ databases">
        <authorList>
            <person name="de Groot N.N."/>
        </authorList>
    </citation>
    <scope>NUCLEOTIDE SEQUENCE [LARGE SCALE GENOMIC DNA]</scope>
    <source>
        <strain evidence="5 6">DSM 29433</strain>
    </source>
</reference>
<protein>
    <submittedName>
        <fullName evidence="5">Transcriptional regulator, LacI family</fullName>
    </submittedName>
</protein>
<keyword evidence="2" id="KW-0238">DNA-binding</keyword>
<dbReference type="SMART" id="SM00354">
    <property type="entry name" value="HTH_LACI"/>
    <property type="match status" value="1"/>
</dbReference>
<dbReference type="GO" id="GO:0000976">
    <property type="term" value="F:transcription cis-regulatory region binding"/>
    <property type="evidence" value="ECO:0007669"/>
    <property type="project" value="TreeGrafter"/>
</dbReference>
<dbReference type="Gene3D" id="3.40.50.2300">
    <property type="match status" value="2"/>
</dbReference>
<dbReference type="CDD" id="cd01392">
    <property type="entry name" value="HTH_LacI"/>
    <property type="match status" value="1"/>
</dbReference>